<accession>A0ABW8DBP9</accession>
<dbReference type="SUPFAM" id="SSF56672">
    <property type="entry name" value="DNA/RNA polymerases"/>
    <property type="match status" value="1"/>
</dbReference>
<dbReference type="GO" id="GO:0003964">
    <property type="term" value="F:RNA-directed DNA polymerase activity"/>
    <property type="evidence" value="ECO:0007669"/>
    <property type="project" value="UniProtKB-KW"/>
</dbReference>
<dbReference type="InterPro" id="IPR051083">
    <property type="entry name" value="GrpII_Intron_Splice-Mob/Def"/>
</dbReference>
<dbReference type="EMBL" id="JBGORX010000013">
    <property type="protein sequence ID" value="MFJ1270128.1"/>
    <property type="molecule type" value="Genomic_DNA"/>
</dbReference>
<dbReference type="Proteomes" id="UP001615550">
    <property type="component" value="Unassembled WGS sequence"/>
</dbReference>
<dbReference type="InterPro" id="IPR043502">
    <property type="entry name" value="DNA/RNA_pol_sf"/>
</dbReference>
<gene>
    <name evidence="3" type="ORF">ACD661_16340</name>
</gene>
<dbReference type="Pfam" id="PF00078">
    <property type="entry name" value="RVT_1"/>
    <property type="match status" value="1"/>
</dbReference>
<keyword evidence="4" id="KW-1185">Reference proteome</keyword>
<keyword evidence="3" id="KW-0548">Nucleotidyltransferase</keyword>
<reference evidence="3 4" key="1">
    <citation type="submission" date="2024-08" db="EMBL/GenBank/DDBJ databases">
        <title>Draft Genome Sequence of Legionella lytica strain DSB2004, Isolated From a Fire Sprinkler System.</title>
        <authorList>
            <person name="Everhart A.D."/>
            <person name="Kidane D.T."/>
            <person name="Farone A.L."/>
            <person name="Farone M.B."/>
        </authorList>
    </citation>
    <scope>NUCLEOTIDE SEQUENCE [LARGE SCALE GENOMIC DNA]</scope>
    <source>
        <strain evidence="3 4">DSB2004</strain>
    </source>
</reference>
<dbReference type="InterPro" id="IPR000477">
    <property type="entry name" value="RT_dom"/>
</dbReference>
<protein>
    <submittedName>
        <fullName evidence="3">Reverse transcriptase domain-containing protein</fullName>
    </submittedName>
</protein>
<dbReference type="PANTHER" id="PTHR34047">
    <property type="entry name" value="NUCLEAR INTRON MATURASE 1, MITOCHONDRIAL-RELATED"/>
    <property type="match status" value="1"/>
</dbReference>
<evidence type="ECO:0000259" key="2">
    <source>
        <dbReference type="Pfam" id="PF00078"/>
    </source>
</evidence>
<name>A0ABW8DBP9_9GAMM</name>
<comment type="caution">
    <text evidence="3">The sequence shown here is derived from an EMBL/GenBank/DDBJ whole genome shotgun (WGS) entry which is preliminary data.</text>
</comment>
<evidence type="ECO:0000313" key="4">
    <source>
        <dbReference type="Proteomes" id="UP001615550"/>
    </source>
</evidence>
<dbReference type="PANTHER" id="PTHR34047:SF10">
    <property type="entry name" value="GROUP II INTRON-ASSOCIATED OPEN READING FRAME"/>
    <property type="match status" value="1"/>
</dbReference>
<comment type="similarity">
    <text evidence="1">Belongs to the bacterial reverse transcriptase family.</text>
</comment>
<feature type="domain" description="Reverse transcriptase" evidence="2">
    <location>
        <begin position="17"/>
        <end position="141"/>
    </location>
</feature>
<keyword evidence="3" id="KW-0808">Transferase</keyword>
<proteinExistence type="inferred from homology"/>
<dbReference type="RefSeq" id="WP_400188915.1">
    <property type="nucleotide sequence ID" value="NZ_JBGORX010000013.1"/>
</dbReference>
<organism evidence="3 4">
    <name type="scientific">Legionella lytica</name>
    <dbReference type="NCBI Taxonomy" id="96232"/>
    <lineage>
        <taxon>Bacteria</taxon>
        <taxon>Pseudomonadati</taxon>
        <taxon>Pseudomonadota</taxon>
        <taxon>Gammaproteobacteria</taxon>
        <taxon>Legionellales</taxon>
        <taxon>Legionellaceae</taxon>
        <taxon>Legionella</taxon>
    </lineage>
</organism>
<sequence>MLHRRGYQAESLRRVYIPKKNGKQRPLGIPTIKDRAMQALHLLALEPIAEMTADKNAYGFRPKRSTADAIEQCFKSLAKKHSPQWIFEGNIRACFDTISHERLKANAPMDSKMLEQWLAAGYMEKQAWFSEAGTPQGGIISSRHRY</sequence>
<dbReference type="CDD" id="cd01651">
    <property type="entry name" value="RT_G2_intron"/>
    <property type="match status" value="1"/>
</dbReference>
<keyword evidence="3" id="KW-0695">RNA-directed DNA polymerase</keyword>
<evidence type="ECO:0000256" key="1">
    <source>
        <dbReference type="ARBA" id="ARBA00034120"/>
    </source>
</evidence>
<evidence type="ECO:0000313" key="3">
    <source>
        <dbReference type="EMBL" id="MFJ1270128.1"/>
    </source>
</evidence>